<protein>
    <submittedName>
        <fullName evidence="1">Uncharacterized protein</fullName>
    </submittedName>
</protein>
<organism evidence="1">
    <name type="scientific">hot springs metagenome</name>
    <dbReference type="NCBI Taxonomy" id="433727"/>
    <lineage>
        <taxon>unclassified sequences</taxon>
        <taxon>metagenomes</taxon>
        <taxon>ecological metagenomes</taxon>
    </lineage>
</organism>
<dbReference type="AlphaFoldDB" id="A0A5J4L0E5"/>
<evidence type="ECO:0000313" key="1">
    <source>
        <dbReference type="EMBL" id="GER92290.1"/>
    </source>
</evidence>
<comment type="caution">
    <text evidence="1">The sequence shown here is derived from an EMBL/GenBank/DDBJ whole genome shotgun (WGS) entry which is preliminary data.</text>
</comment>
<sequence>MHFPTYREQKKSKQNALEGEEEALREDYMAGGYRIWRF</sequence>
<dbReference type="EMBL" id="BLAB01000001">
    <property type="protein sequence ID" value="GER92290.1"/>
    <property type="molecule type" value="Genomic_DNA"/>
</dbReference>
<gene>
    <name evidence="1" type="ORF">A45J_0005</name>
</gene>
<proteinExistence type="predicted"/>
<accession>A0A5J4L0E5</accession>
<name>A0A5J4L0E5_9ZZZZ</name>
<reference evidence="1" key="1">
    <citation type="submission" date="2019-10" db="EMBL/GenBank/DDBJ databases">
        <title>Metagenomic sequencing of thiosulfate-disproportionating enrichment culture.</title>
        <authorList>
            <person name="Umezawa K."/>
            <person name="Kojima H."/>
            <person name="Fukui M."/>
        </authorList>
    </citation>
    <scope>NUCLEOTIDE SEQUENCE</scope>
    <source>
        <strain evidence="1">45J</strain>
    </source>
</reference>